<proteinExistence type="predicted"/>
<evidence type="ECO:0000313" key="4">
    <source>
        <dbReference type="Proteomes" id="UP001562425"/>
    </source>
</evidence>
<accession>A0ABD1D6W6</accession>
<feature type="chain" id="PRO_5044789574" evidence="2">
    <location>
        <begin position="20"/>
        <end position="304"/>
    </location>
</feature>
<feature type="region of interest" description="Disordered" evidence="1">
    <location>
        <begin position="139"/>
        <end position="162"/>
    </location>
</feature>
<evidence type="ECO:0000256" key="2">
    <source>
        <dbReference type="SAM" id="SignalP"/>
    </source>
</evidence>
<evidence type="ECO:0000313" key="3">
    <source>
        <dbReference type="EMBL" id="KAL1395358.1"/>
    </source>
</evidence>
<name>A0ABD1D6W6_CULPP</name>
<protein>
    <submittedName>
        <fullName evidence="3">Uncharacterized protein</fullName>
    </submittedName>
</protein>
<organism evidence="3 4">
    <name type="scientific">Culex pipiens pipiens</name>
    <name type="common">Northern house mosquito</name>
    <dbReference type="NCBI Taxonomy" id="38569"/>
    <lineage>
        <taxon>Eukaryota</taxon>
        <taxon>Metazoa</taxon>
        <taxon>Ecdysozoa</taxon>
        <taxon>Arthropoda</taxon>
        <taxon>Hexapoda</taxon>
        <taxon>Insecta</taxon>
        <taxon>Pterygota</taxon>
        <taxon>Neoptera</taxon>
        <taxon>Endopterygota</taxon>
        <taxon>Diptera</taxon>
        <taxon>Nematocera</taxon>
        <taxon>Culicoidea</taxon>
        <taxon>Culicidae</taxon>
        <taxon>Culicinae</taxon>
        <taxon>Culicini</taxon>
        <taxon>Culex</taxon>
        <taxon>Culex</taxon>
    </lineage>
</organism>
<evidence type="ECO:0000256" key="1">
    <source>
        <dbReference type="SAM" id="MobiDB-lite"/>
    </source>
</evidence>
<feature type="signal peptide" evidence="2">
    <location>
        <begin position="1"/>
        <end position="19"/>
    </location>
</feature>
<dbReference type="EMBL" id="JBEHCU010007175">
    <property type="protein sequence ID" value="KAL1395358.1"/>
    <property type="molecule type" value="Genomic_DNA"/>
</dbReference>
<dbReference type="AlphaFoldDB" id="A0ABD1D6W6"/>
<comment type="caution">
    <text evidence="3">The sequence shown here is derived from an EMBL/GenBank/DDBJ whole genome shotgun (WGS) entry which is preliminary data.</text>
</comment>
<sequence>MKTVLACVLVALCVCSLEAKPWGKFINISVNKQYDGPNFADILSRLVRQKMDFKNSLWNSFMSAKTQSYNYNYNAQPYFTKTITINSNAAPAKSNKDCNKDVNVDVEVITQPPIPMKMAPLVQHEKTFEFNGSFSSGSSTHAASTAGSSSSSSNSPDPRASRRIQYPSTLQQLQQQQPRVFFPLEINVPDVINGILSSFRFIWGRFQSIFGLGSSTEIVGAKDPPAPFTPSPALQAVPLAPDDEEYKSPVKTVSVEVDDPVRHPAMHRKTKIKNRKRAPTTKKKRKKIDLSAQWEMIAMDEGWF</sequence>
<keyword evidence="4" id="KW-1185">Reference proteome</keyword>
<gene>
    <name evidence="3" type="ORF">pipiens_002868</name>
</gene>
<dbReference type="Proteomes" id="UP001562425">
    <property type="component" value="Unassembled WGS sequence"/>
</dbReference>
<keyword evidence="2" id="KW-0732">Signal</keyword>
<feature type="compositionally biased region" description="Low complexity" evidence="1">
    <location>
        <begin position="139"/>
        <end position="155"/>
    </location>
</feature>
<reference evidence="3 4" key="1">
    <citation type="submission" date="2024-05" db="EMBL/GenBank/DDBJ databases">
        <title>Culex pipiens pipiens assembly and annotation.</title>
        <authorList>
            <person name="Alout H."/>
            <person name="Durand T."/>
        </authorList>
    </citation>
    <scope>NUCLEOTIDE SEQUENCE [LARGE SCALE GENOMIC DNA]</scope>
    <source>
        <strain evidence="3">HA-2024</strain>
        <tissue evidence="3">Whole body</tissue>
    </source>
</reference>